<comment type="caution">
    <text evidence="2">The sequence shown here is derived from an EMBL/GenBank/DDBJ whole genome shotgun (WGS) entry which is preliminary data.</text>
</comment>
<evidence type="ECO:0000313" key="3">
    <source>
        <dbReference type="Proteomes" id="UP000664277"/>
    </source>
</evidence>
<dbReference type="Gene3D" id="2.60.120.430">
    <property type="entry name" value="Galactose-binding lectin"/>
    <property type="match status" value="1"/>
</dbReference>
<keyword evidence="1" id="KW-1133">Transmembrane helix</keyword>
<reference evidence="2" key="1">
    <citation type="submission" date="2021-02" db="EMBL/GenBank/DDBJ databases">
        <title>Genome-Resolved Metagenomics of a Microbial Community Performing Photosynthetic Biological Nutrient Removal.</title>
        <authorList>
            <person name="Mcdaniel E.A."/>
        </authorList>
    </citation>
    <scope>NUCLEOTIDE SEQUENCE</scope>
    <source>
        <strain evidence="2">UWPOB_OBS1</strain>
    </source>
</reference>
<dbReference type="Proteomes" id="UP000664277">
    <property type="component" value="Unassembled WGS sequence"/>
</dbReference>
<proteinExistence type="predicted"/>
<sequence length="373" mass="39744">MPKLLFPTSYVSKSMRSQQGSAVEFNLSLLILFVIFLFPMINLVCISIACAGSFLVAMQAAQAASTRPTYARALNAAAGEAANLNSNGLMKMVKMTQTGGFNNTGIDLYVHASNLNSAGNIQVFGPNTPVSAAVDPSLWVYEYVAKSTYTVDPFVSFATVPLLKDIPGLGKPFVLSFTAARSAEYPLGLMGDGANIAYSGGSSPLTLKMSGLEIPGDLTDTTNSPWNRPRIYQDIKAAGQTIKREEVLIVNAKNDNWTDSQIDIAPGEKVWIDYRADGIWSVEVGIPQANSDADGLAGSESNPQNTSGFPYGSMVGKIGSSNNFFLGKSMYQVLPPGTGRLFLANNDGLGPGFSDVNYGDNQGLMTVRIIITN</sequence>
<name>A0A8J7TLA0_9BACT</name>
<feature type="transmembrane region" description="Helical" evidence="1">
    <location>
        <begin position="29"/>
        <end position="57"/>
    </location>
</feature>
<keyword evidence="1" id="KW-0812">Transmembrane</keyword>
<evidence type="ECO:0000313" key="2">
    <source>
        <dbReference type="EMBL" id="MBN8660835.1"/>
    </source>
</evidence>
<keyword evidence="1" id="KW-0472">Membrane</keyword>
<dbReference type="AlphaFoldDB" id="A0A8J7TLA0"/>
<gene>
    <name evidence="2" type="ORF">J0M35_10750</name>
</gene>
<organism evidence="2 3">
    <name type="scientific">Candidatus Obscuribacter phosphatis</name>
    <dbReference type="NCBI Taxonomy" id="1906157"/>
    <lineage>
        <taxon>Bacteria</taxon>
        <taxon>Bacillati</taxon>
        <taxon>Candidatus Melainabacteria</taxon>
        <taxon>Candidatus Obscuribacterales</taxon>
        <taxon>Candidatus Obscuribacteraceae</taxon>
        <taxon>Candidatus Obscuribacter</taxon>
    </lineage>
</organism>
<accession>A0A8J7TLA0</accession>
<protein>
    <submittedName>
        <fullName evidence="2">Uncharacterized protein</fullName>
    </submittedName>
</protein>
<dbReference type="EMBL" id="JAFLCK010000013">
    <property type="protein sequence ID" value="MBN8660835.1"/>
    <property type="molecule type" value="Genomic_DNA"/>
</dbReference>
<evidence type="ECO:0000256" key="1">
    <source>
        <dbReference type="SAM" id="Phobius"/>
    </source>
</evidence>